<name>A0A8K0E9L9_BRALA</name>
<proteinExistence type="predicted"/>
<protein>
    <submittedName>
        <fullName evidence="4">Hypp6434 protein</fullName>
    </submittedName>
</protein>
<dbReference type="Proteomes" id="UP000838412">
    <property type="component" value="Chromosome 12"/>
</dbReference>
<evidence type="ECO:0000256" key="2">
    <source>
        <dbReference type="SAM" id="Phobius"/>
    </source>
</evidence>
<feature type="signal peptide" evidence="3">
    <location>
        <begin position="1"/>
        <end position="19"/>
    </location>
</feature>
<keyword evidence="2" id="KW-1133">Transmembrane helix</keyword>
<feature type="region of interest" description="Disordered" evidence="1">
    <location>
        <begin position="99"/>
        <end position="186"/>
    </location>
</feature>
<feature type="compositionally biased region" description="Acidic residues" evidence="1">
    <location>
        <begin position="175"/>
        <end position="186"/>
    </location>
</feature>
<dbReference type="EMBL" id="OV696697">
    <property type="protein sequence ID" value="CAH1241858.1"/>
    <property type="molecule type" value="Genomic_DNA"/>
</dbReference>
<dbReference type="AlphaFoldDB" id="A0A8K0E9L9"/>
<reference evidence="4" key="1">
    <citation type="submission" date="2022-01" db="EMBL/GenBank/DDBJ databases">
        <authorList>
            <person name="Braso-Vives M."/>
        </authorList>
    </citation>
    <scope>NUCLEOTIDE SEQUENCE</scope>
</reference>
<accession>A0A8K0E9L9</accession>
<keyword evidence="2" id="KW-0812">Transmembrane</keyword>
<feature type="chain" id="PRO_5035479005" evidence="3">
    <location>
        <begin position="20"/>
        <end position="186"/>
    </location>
</feature>
<feature type="compositionally biased region" description="Pro residues" evidence="1">
    <location>
        <begin position="146"/>
        <end position="159"/>
    </location>
</feature>
<dbReference type="Pfam" id="PF14979">
    <property type="entry name" value="TMEM52"/>
    <property type="match status" value="1"/>
</dbReference>
<organism evidence="4 5">
    <name type="scientific">Branchiostoma lanceolatum</name>
    <name type="common">Common lancelet</name>
    <name type="synonym">Amphioxus lanceolatum</name>
    <dbReference type="NCBI Taxonomy" id="7740"/>
    <lineage>
        <taxon>Eukaryota</taxon>
        <taxon>Metazoa</taxon>
        <taxon>Chordata</taxon>
        <taxon>Cephalochordata</taxon>
        <taxon>Leptocardii</taxon>
        <taxon>Amphioxiformes</taxon>
        <taxon>Branchiostomatidae</taxon>
        <taxon>Branchiostoma</taxon>
    </lineage>
</organism>
<evidence type="ECO:0000313" key="5">
    <source>
        <dbReference type="Proteomes" id="UP000838412"/>
    </source>
</evidence>
<keyword evidence="5" id="KW-1185">Reference proteome</keyword>
<dbReference type="OrthoDB" id="10051002at2759"/>
<feature type="transmembrane region" description="Helical" evidence="2">
    <location>
        <begin position="67"/>
        <end position="91"/>
    </location>
</feature>
<keyword evidence="3" id="KW-0732">Signal</keyword>
<feature type="compositionally biased region" description="Low complexity" evidence="1">
    <location>
        <begin position="118"/>
        <end position="130"/>
    </location>
</feature>
<gene>
    <name evidence="4" type="primary">Hypp6434</name>
    <name evidence="4" type="ORF">BLAG_LOCUS5318</name>
</gene>
<evidence type="ECO:0000313" key="4">
    <source>
        <dbReference type="EMBL" id="CAH1241858.1"/>
    </source>
</evidence>
<evidence type="ECO:0000256" key="3">
    <source>
        <dbReference type="SAM" id="SignalP"/>
    </source>
</evidence>
<sequence>MEKTLPALLAASQWELVAAAYCLKYNYNSHLGTYVATFVYCSTRCCGEERACCVEDATVHSNVVNVWYFWAIVVVALFTLCLAVIAACCRWKQGSGRSRSRRRTRVRTINIAPSDGQSQSQAPTTTSTPRTADRSNLPRFTFTLPGAPPPYYPASPPPSYEEVCRQSTRVPKDSEDTEETEPTNPG</sequence>
<keyword evidence="2" id="KW-0472">Membrane</keyword>
<evidence type="ECO:0000256" key="1">
    <source>
        <dbReference type="SAM" id="MobiDB-lite"/>
    </source>
</evidence>